<evidence type="ECO:0000256" key="1">
    <source>
        <dbReference type="SAM" id="SignalP"/>
    </source>
</evidence>
<sequence length="70" mass="7034">MKRLASTVLVFAALVLGSPLSAAAQAQPLPSGAVVAGDCWPSTGSTANCVSFAEFPQWVLPGLSSGLSLM</sequence>
<proteinExistence type="predicted"/>
<comment type="caution">
    <text evidence="2">The sequence shown here is derived from an EMBL/GenBank/DDBJ whole genome shotgun (WGS) entry which is preliminary data.</text>
</comment>
<dbReference type="EMBL" id="JADLQN010000003">
    <property type="protein sequence ID" value="MBF6356453.1"/>
    <property type="molecule type" value="Genomic_DNA"/>
</dbReference>
<dbReference type="RefSeq" id="WP_195003323.1">
    <property type="nucleotide sequence ID" value="NZ_JADLQN010000003.1"/>
</dbReference>
<gene>
    <name evidence="2" type="ORF">IU449_18195</name>
</gene>
<organism evidence="2 3">
    <name type="scientific">Nocardia higoensis</name>
    <dbReference type="NCBI Taxonomy" id="228599"/>
    <lineage>
        <taxon>Bacteria</taxon>
        <taxon>Bacillati</taxon>
        <taxon>Actinomycetota</taxon>
        <taxon>Actinomycetes</taxon>
        <taxon>Mycobacteriales</taxon>
        <taxon>Nocardiaceae</taxon>
        <taxon>Nocardia</taxon>
    </lineage>
</organism>
<protein>
    <recommendedName>
        <fullName evidence="4">Secreted protein</fullName>
    </recommendedName>
</protein>
<accession>A0ABS0DDA3</accession>
<keyword evidence="3" id="KW-1185">Reference proteome</keyword>
<feature type="chain" id="PRO_5045912168" description="Secreted protein" evidence="1">
    <location>
        <begin position="25"/>
        <end position="70"/>
    </location>
</feature>
<reference evidence="2 3" key="1">
    <citation type="submission" date="2020-10" db="EMBL/GenBank/DDBJ databases">
        <title>Identification of Nocardia species via Next-generation sequencing and recognition of intraspecies genetic diversity.</title>
        <authorList>
            <person name="Li P."/>
            <person name="Li P."/>
            <person name="Lu B."/>
        </authorList>
    </citation>
    <scope>NUCLEOTIDE SEQUENCE [LARGE SCALE GENOMIC DNA]</scope>
    <source>
        <strain evidence="2 3">BJ06-0143</strain>
    </source>
</reference>
<evidence type="ECO:0008006" key="4">
    <source>
        <dbReference type="Google" id="ProtNLM"/>
    </source>
</evidence>
<name>A0ABS0DDA3_9NOCA</name>
<keyword evidence="1" id="KW-0732">Signal</keyword>
<evidence type="ECO:0000313" key="3">
    <source>
        <dbReference type="Proteomes" id="UP000707731"/>
    </source>
</evidence>
<feature type="signal peptide" evidence="1">
    <location>
        <begin position="1"/>
        <end position="24"/>
    </location>
</feature>
<dbReference type="Proteomes" id="UP000707731">
    <property type="component" value="Unassembled WGS sequence"/>
</dbReference>
<evidence type="ECO:0000313" key="2">
    <source>
        <dbReference type="EMBL" id="MBF6356453.1"/>
    </source>
</evidence>